<reference evidence="7" key="1">
    <citation type="submission" date="2018-12" db="EMBL/GenBank/DDBJ databases">
        <title>A new species of lactobacillus.</title>
        <authorList>
            <person name="Jian Y."/>
            <person name="Xin L."/>
            <person name="Hong Z.J."/>
            <person name="Ming L.Z."/>
            <person name="Hong X.Z."/>
        </authorList>
    </citation>
    <scope>NUCLEOTIDE SEQUENCE [LARGE SCALE GENOMIC DNA]</scope>
    <source>
        <strain evidence="7">HSLZ-75</strain>
    </source>
</reference>
<organism evidence="6 7">
    <name type="scientific">Acetilactobacillus jinshanensis</name>
    <dbReference type="NCBI Taxonomy" id="1720083"/>
    <lineage>
        <taxon>Bacteria</taxon>
        <taxon>Bacillati</taxon>
        <taxon>Bacillota</taxon>
        <taxon>Bacilli</taxon>
        <taxon>Lactobacillales</taxon>
        <taxon>Lactobacillaceae</taxon>
        <taxon>Acetilactobacillus</taxon>
    </lineage>
</organism>
<name>A0A4P6ZKW3_9LACO</name>
<accession>A0A4P6ZKW3</accession>
<dbReference type="AlphaFoldDB" id="A0A4P6ZKW3"/>
<dbReference type="InterPro" id="IPR000914">
    <property type="entry name" value="SBP_5_dom"/>
</dbReference>
<dbReference type="PANTHER" id="PTHR30290">
    <property type="entry name" value="PERIPLASMIC BINDING COMPONENT OF ABC TRANSPORTER"/>
    <property type="match status" value="1"/>
</dbReference>
<feature type="domain" description="Solute-binding protein family 5" evidence="5">
    <location>
        <begin position="107"/>
        <end position="502"/>
    </location>
</feature>
<keyword evidence="7" id="KW-1185">Reference proteome</keyword>
<dbReference type="Pfam" id="PF00496">
    <property type="entry name" value="SBP_bac_5"/>
    <property type="match status" value="1"/>
</dbReference>
<evidence type="ECO:0000256" key="3">
    <source>
        <dbReference type="ARBA" id="ARBA00022729"/>
    </source>
</evidence>
<dbReference type="PANTHER" id="PTHR30290:SF9">
    <property type="entry name" value="OLIGOPEPTIDE-BINDING PROTEIN APPA"/>
    <property type="match status" value="1"/>
</dbReference>
<gene>
    <name evidence="6" type="ORF">ELX58_03225</name>
</gene>
<dbReference type="InterPro" id="IPR039424">
    <property type="entry name" value="SBP_5"/>
</dbReference>
<dbReference type="GO" id="GO:1904680">
    <property type="term" value="F:peptide transmembrane transporter activity"/>
    <property type="evidence" value="ECO:0007669"/>
    <property type="project" value="TreeGrafter"/>
</dbReference>
<evidence type="ECO:0000313" key="7">
    <source>
        <dbReference type="Proteomes" id="UP000294321"/>
    </source>
</evidence>
<dbReference type="GO" id="GO:0043190">
    <property type="term" value="C:ATP-binding cassette (ABC) transporter complex"/>
    <property type="evidence" value="ECO:0007669"/>
    <property type="project" value="InterPro"/>
</dbReference>
<keyword evidence="3 4" id="KW-0732">Signal</keyword>
<dbReference type="PIRSF" id="PIRSF002741">
    <property type="entry name" value="MppA"/>
    <property type="match status" value="1"/>
</dbReference>
<evidence type="ECO:0000313" key="6">
    <source>
        <dbReference type="EMBL" id="QBP18167.1"/>
    </source>
</evidence>
<keyword evidence="2" id="KW-0813">Transport</keyword>
<proteinExistence type="inferred from homology"/>
<evidence type="ECO:0000256" key="1">
    <source>
        <dbReference type="ARBA" id="ARBA00005695"/>
    </source>
</evidence>
<evidence type="ECO:0000256" key="2">
    <source>
        <dbReference type="ARBA" id="ARBA00022448"/>
    </source>
</evidence>
<comment type="similarity">
    <text evidence="1">Belongs to the bacterial solute-binding protein 5 family.</text>
</comment>
<dbReference type="Gene3D" id="3.40.190.10">
    <property type="entry name" value="Periplasmic binding protein-like II"/>
    <property type="match status" value="1"/>
</dbReference>
<evidence type="ECO:0000256" key="4">
    <source>
        <dbReference type="SAM" id="SignalP"/>
    </source>
</evidence>
<protein>
    <submittedName>
        <fullName evidence="6">Oligopeptide ABC transporter substrate-binding protein</fullName>
    </submittedName>
</protein>
<dbReference type="PROSITE" id="PS51257">
    <property type="entry name" value="PROKAR_LIPOPROTEIN"/>
    <property type="match status" value="1"/>
</dbReference>
<dbReference type="SUPFAM" id="SSF53850">
    <property type="entry name" value="Periplasmic binding protein-like II"/>
    <property type="match status" value="1"/>
</dbReference>
<dbReference type="KEGG" id="lji:ELX58_03225"/>
<dbReference type="Gene3D" id="3.10.105.10">
    <property type="entry name" value="Dipeptide-binding Protein, Domain 3"/>
    <property type="match status" value="1"/>
</dbReference>
<dbReference type="GO" id="GO:0042597">
    <property type="term" value="C:periplasmic space"/>
    <property type="evidence" value="ECO:0007669"/>
    <property type="project" value="UniProtKB-ARBA"/>
</dbReference>
<feature type="signal peptide" evidence="4">
    <location>
        <begin position="1"/>
        <end position="21"/>
    </location>
</feature>
<dbReference type="RefSeq" id="WP_133441727.1">
    <property type="nucleotide sequence ID" value="NZ_CP034726.1"/>
</dbReference>
<dbReference type="InterPro" id="IPR030678">
    <property type="entry name" value="Peptide/Ni-bd"/>
</dbReference>
<dbReference type="EMBL" id="CP034726">
    <property type="protein sequence ID" value="QBP18167.1"/>
    <property type="molecule type" value="Genomic_DNA"/>
</dbReference>
<sequence length="596" mass="66414">MNRYKKLFGLGVVLMSMLGLAACSNNANGTNKHAHLSETYTAPGKTSKSADEHSTLKVAEVASSPFTGVSSPTLQTMGEDQDVFAPGGGGAMFNQNKNYKIVNGGLANLKLSKKNKTATVTLRKNAKWSNGMKVTAKDVEYPYEMMGNKNSNSQQYTTDMNDIKGMAAYHAGKAKTISGITFPDGPKGRKAVLHFHRLVPALKYNGNSFMWAGVEPYEYLKNVPINKLASSTQVRNHPVFVGPYKLKKEVHGESTSWVPNKYYWGAKPKIKHISIQVVNPSNVTAALKSKKYDWANGPSSTQYPNVKHLKDYHVVGGPALSYDFMGFHVGYQDKAGASVMQKDNKMNNRSLRRAMMYALNLNEVAKKFGFGLSYRANTLIPPANKEYHSSYSQVPGFPYNFKKAKTLLKNAGYKKRNGSKWLSQPNGKKLVINFGCPQNDAASSAEDHYYVQQWHKLGLDVKFVNGRPQELNSLASMLLKPKQNKVDVYELGFTTTADPTPTGEYGTDANFNMSRLSTKENTKLLNEMNDKKSFNKAHRKKVFEKWQKYMNKEAVYTPEFFSLSWTPVNSRVKGYSVNPGDNNMWGKLSLTSSSLK</sequence>
<dbReference type="Proteomes" id="UP000294321">
    <property type="component" value="Chromosome"/>
</dbReference>
<evidence type="ECO:0000259" key="5">
    <source>
        <dbReference type="Pfam" id="PF00496"/>
    </source>
</evidence>
<dbReference type="OrthoDB" id="9796817at2"/>
<feature type="chain" id="PRO_5038960937" evidence="4">
    <location>
        <begin position="22"/>
        <end position="596"/>
    </location>
</feature>
<dbReference type="GO" id="GO:0015833">
    <property type="term" value="P:peptide transport"/>
    <property type="evidence" value="ECO:0007669"/>
    <property type="project" value="TreeGrafter"/>
</dbReference>